<dbReference type="Proteomes" id="UP000565078">
    <property type="component" value="Unassembled WGS sequence"/>
</dbReference>
<organism evidence="1 2">
    <name type="scientific">Candidatus Iainarchaeum sp</name>
    <dbReference type="NCBI Taxonomy" id="3101447"/>
    <lineage>
        <taxon>Archaea</taxon>
        <taxon>Candidatus Iainarchaeota</taxon>
        <taxon>Candidatus Iainarchaeia</taxon>
        <taxon>Candidatus Iainarchaeales</taxon>
        <taxon>Candidatus Iainarchaeaceae</taxon>
        <taxon>Candidatus Iainarchaeum</taxon>
    </lineage>
</organism>
<gene>
    <name evidence="1" type="ORF">HA254_00740</name>
</gene>
<dbReference type="EMBL" id="DUGC01000015">
    <property type="protein sequence ID" value="HIH09175.1"/>
    <property type="molecule type" value="Genomic_DNA"/>
</dbReference>
<protein>
    <recommendedName>
        <fullName evidence="3">Lipoprotein</fullName>
    </recommendedName>
</protein>
<evidence type="ECO:0008006" key="3">
    <source>
        <dbReference type="Google" id="ProtNLM"/>
    </source>
</evidence>
<dbReference type="PROSITE" id="PS51257">
    <property type="entry name" value="PROKAR_LIPOPROTEIN"/>
    <property type="match status" value="1"/>
</dbReference>
<sequence length="324" mass="34711">MGKNMNSGKIFFVLTVMLFLLGCTGSNPQQPENGLAGYWAYDQLDSSPAECSIYMFFGDGGKGFFANSGVKKEFGYTYSDGALQLTGGGIDGNISFPVSFDGNKAFIDNGSGSKLALRREEPKAVQVEEKGLLGRWISDDNTVMDFLDGGVVEARGGPVSQHFTYAIEGQSLVLSTGGIAGTLFVSALGPQEMQINVAADENDVSCGNFTVMKFVRSEKPDMEADFSVDGNMLKITPDRNYFTLSCTDNVVISKDVNGEWKDVAKLPGEGGYYPDGNYTDYSRGLCDVLTCQGGEKLYAGLTEPVSGGKALRCAHTQMRNGATV</sequence>
<dbReference type="AlphaFoldDB" id="A0A7J4IY23"/>
<reference evidence="2" key="1">
    <citation type="journal article" date="2020" name="bioRxiv">
        <title>A rank-normalized archaeal taxonomy based on genome phylogeny resolves widespread incomplete and uneven classifications.</title>
        <authorList>
            <person name="Rinke C."/>
            <person name="Chuvochina M."/>
            <person name="Mussig A.J."/>
            <person name="Chaumeil P.-A."/>
            <person name="Waite D.W."/>
            <person name="Whitman W.B."/>
            <person name="Parks D.H."/>
            <person name="Hugenholtz P."/>
        </authorList>
    </citation>
    <scope>NUCLEOTIDE SEQUENCE [LARGE SCALE GENOMIC DNA]</scope>
</reference>
<name>A0A7J4IY23_9ARCH</name>
<comment type="caution">
    <text evidence="1">The sequence shown here is derived from an EMBL/GenBank/DDBJ whole genome shotgun (WGS) entry which is preliminary data.</text>
</comment>
<evidence type="ECO:0000313" key="2">
    <source>
        <dbReference type="Proteomes" id="UP000565078"/>
    </source>
</evidence>
<proteinExistence type="predicted"/>
<accession>A0A7J4IY23</accession>
<evidence type="ECO:0000313" key="1">
    <source>
        <dbReference type="EMBL" id="HIH09175.1"/>
    </source>
</evidence>